<dbReference type="PANTHER" id="PTHR35372:SF2">
    <property type="entry name" value="SF3 HELICASE DOMAIN-CONTAINING PROTEIN"/>
    <property type="match status" value="1"/>
</dbReference>
<dbReference type="SUPFAM" id="SSF52540">
    <property type="entry name" value="P-loop containing nucleoside triphosphate hydrolases"/>
    <property type="match status" value="1"/>
</dbReference>
<evidence type="ECO:0000313" key="7">
    <source>
        <dbReference type="Proteomes" id="UP000183253"/>
    </source>
</evidence>
<protein>
    <submittedName>
        <fullName evidence="6">Putative DNA primase/helicase</fullName>
    </submittedName>
</protein>
<dbReference type="STRING" id="1033731.SAMN05444145_104236"/>
<dbReference type="OrthoDB" id="9763644at2"/>
<feature type="domain" description="SF3 helicase" evidence="5">
    <location>
        <begin position="213"/>
        <end position="371"/>
    </location>
</feature>
<keyword evidence="1" id="KW-0547">Nucleotide-binding</keyword>
<keyword evidence="7" id="KW-1185">Reference proteome</keyword>
<dbReference type="NCBIfam" id="TIGR01613">
    <property type="entry name" value="primase_Cterm"/>
    <property type="match status" value="1"/>
</dbReference>
<dbReference type="AlphaFoldDB" id="A0A1H4CAV8"/>
<dbReference type="InterPro" id="IPR004968">
    <property type="entry name" value="DNA_primase/NTPase_C"/>
</dbReference>
<dbReference type="EMBL" id="FNRI01000004">
    <property type="protein sequence ID" value="SEA57429.1"/>
    <property type="molecule type" value="Genomic_DNA"/>
</dbReference>
<keyword evidence="3 6" id="KW-0347">Helicase</keyword>
<dbReference type="Pfam" id="PF08706">
    <property type="entry name" value="D5_N"/>
    <property type="match status" value="1"/>
</dbReference>
<dbReference type="GO" id="GO:0005524">
    <property type="term" value="F:ATP binding"/>
    <property type="evidence" value="ECO:0007669"/>
    <property type="project" value="UniProtKB-KW"/>
</dbReference>
<dbReference type="RefSeq" id="WP_010262566.1">
    <property type="nucleotide sequence ID" value="NZ_CAEG01000011.1"/>
</dbReference>
<organism evidence="6 7">
    <name type="scientific">Alistipes timonensis JC136</name>
    <dbReference type="NCBI Taxonomy" id="1033731"/>
    <lineage>
        <taxon>Bacteria</taxon>
        <taxon>Pseudomonadati</taxon>
        <taxon>Bacteroidota</taxon>
        <taxon>Bacteroidia</taxon>
        <taxon>Bacteroidales</taxon>
        <taxon>Rikenellaceae</taxon>
        <taxon>Alistipes</taxon>
    </lineage>
</organism>
<evidence type="ECO:0000256" key="3">
    <source>
        <dbReference type="ARBA" id="ARBA00022806"/>
    </source>
</evidence>
<dbReference type="InterPro" id="IPR045455">
    <property type="entry name" value="NrS-1_pol-like_helicase"/>
</dbReference>
<keyword evidence="2" id="KW-0378">Hydrolase</keyword>
<dbReference type="InterPro" id="IPR006500">
    <property type="entry name" value="Helicase_put_C_phage/plasmid"/>
</dbReference>
<sequence>MGTINYAELQQDILNTLVKQVTPVNFKNLAYPEAKLLQKQLAGCAPDSDMAQSIQKKLLKMKVNEKHYVIFTIEEIARLAEKNDWGLCRNQNEIYLYNGMFWSRLDVDAFQKFLLKASERMGVPIVSSKYYQFGKKLFEQFMMQSYLQSPAANSNVVLINLLNGTYEIRNGQGKLRKFCKDDFLTHQLPFKYNPDAAAPLFDKYLSKVQPDESARKVLAEYIGYLFIKTGNTILKEEKALMLYGGGANGKSVFFEIVNALLGAENVICHSLQDLTDGSGYYRAQLANKLVNYASEINGKLESSIFKQLVSGEPVSARLPYGKPFHLTHYARLIFNCNELPRGNEFTDAYFRRFLIVPFDVTIPPEEQIKDLHSRIIENELAGVFNWVLRGLARLLKQNGFTECIAARKAVEDYRLQSDSLRQFLNDERYKSDVNVKTKIVDLYIEYKYYCQENGFYHLTKPNFIKRLKSYGIQVSTINVGNVAYLKKHKSDEE</sequence>
<dbReference type="InterPro" id="IPR014818">
    <property type="entry name" value="Phage/plasmid_primase_P4_C"/>
</dbReference>
<dbReference type="GO" id="GO:0016787">
    <property type="term" value="F:hydrolase activity"/>
    <property type="evidence" value="ECO:0007669"/>
    <property type="project" value="UniProtKB-KW"/>
</dbReference>
<dbReference type="Pfam" id="PF19263">
    <property type="entry name" value="DUF5906"/>
    <property type="match status" value="1"/>
</dbReference>
<gene>
    <name evidence="6" type="ORF">SAMN05444145_104236</name>
</gene>
<keyword evidence="4" id="KW-0067">ATP-binding</keyword>
<proteinExistence type="predicted"/>
<dbReference type="PANTHER" id="PTHR35372">
    <property type="entry name" value="ATP BINDING PROTEIN-RELATED"/>
    <property type="match status" value="1"/>
</dbReference>
<evidence type="ECO:0000256" key="4">
    <source>
        <dbReference type="ARBA" id="ARBA00022840"/>
    </source>
</evidence>
<accession>A0A1H4CAV8</accession>
<dbReference type="InterPro" id="IPR051620">
    <property type="entry name" value="ORF904-like_C"/>
</dbReference>
<evidence type="ECO:0000256" key="1">
    <source>
        <dbReference type="ARBA" id="ARBA00022741"/>
    </source>
</evidence>
<dbReference type="GO" id="GO:0004386">
    <property type="term" value="F:helicase activity"/>
    <property type="evidence" value="ECO:0007669"/>
    <property type="project" value="UniProtKB-KW"/>
</dbReference>
<evidence type="ECO:0000259" key="5">
    <source>
        <dbReference type="PROSITE" id="PS51206"/>
    </source>
</evidence>
<name>A0A1H4CAV8_9BACT</name>
<reference evidence="6 7" key="1">
    <citation type="submission" date="2016-10" db="EMBL/GenBank/DDBJ databases">
        <authorList>
            <person name="de Groot N.N."/>
        </authorList>
    </citation>
    <scope>NUCLEOTIDE SEQUENCE [LARGE SCALE GENOMIC DNA]</scope>
    <source>
        <strain evidence="6 7">DSM 25383</strain>
    </source>
</reference>
<dbReference type="InterPro" id="IPR014015">
    <property type="entry name" value="Helicase_SF3_DNA-vir"/>
</dbReference>
<dbReference type="InterPro" id="IPR027417">
    <property type="entry name" value="P-loop_NTPase"/>
</dbReference>
<dbReference type="Proteomes" id="UP000183253">
    <property type="component" value="Unassembled WGS sequence"/>
</dbReference>
<evidence type="ECO:0000256" key="2">
    <source>
        <dbReference type="ARBA" id="ARBA00022801"/>
    </source>
</evidence>
<dbReference type="SMART" id="SM00885">
    <property type="entry name" value="D5_N"/>
    <property type="match status" value="1"/>
</dbReference>
<dbReference type="Pfam" id="PF03288">
    <property type="entry name" value="Pox_D5"/>
    <property type="match status" value="1"/>
</dbReference>
<dbReference type="PROSITE" id="PS51206">
    <property type="entry name" value="SF3_HELICASE_1"/>
    <property type="match status" value="1"/>
</dbReference>
<dbReference type="Gene3D" id="3.40.50.300">
    <property type="entry name" value="P-loop containing nucleotide triphosphate hydrolases"/>
    <property type="match status" value="1"/>
</dbReference>
<evidence type="ECO:0000313" key="6">
    <source>
        <dbReference type="EMBL" id="SEA57429.1"/>
    </source>
</evidence>